<evidence type="ECO:0000313" key="6">
    <source>
        <dbReference type="Proteomes" id="UP001067235"/>
    </source>
</evidence>
<comment type="caution">
    <text evidence="5">The sequence shown here is derived from an EMBL/GenBank/DDBJ whole genome shotgun (WGS) entry which is preliminary data.</text>
</comment>
<dbReference type="SMART" id="SM00342">
    <property type="entry name" value="HTH_ARAC"/>
    <property type="match status" value="1"/>
</dbReference>
<dbReference type="Pfam" id="PF12833">
    <property type="entry name" value="HTH_18"/>
    <property type="match status" value="1"/>
</dbReference>
<dbReference type="PANTHER" id="PTHR46796:SF6">
    <property type="entry name" value="ARAC SUBFAMILY"/>
    <property type="match status" value="1"/>
</dbReference>
<reference evidence="5" key="1">
    <citation type="submission" date="2022-12" db="EMBL/GenBank/DDBJ databases">
        <authorList>
            <person name="Krivoruchko A.V."/>
            <person name="Elkin A."/>
        </authorList>
    </citation>
    <scope>NUCLEOTIDE SEQUENCE</scope>
    <source>
        <strain evidence="5">IEGM 1388</strain>
    </source>
</reference>
<feature type="domain" description="HTH araC/xylS-type" evidence="4">
    <location>
        <begin position="203"/>
        <end position="304"/>
    </location>
</feature>
<evidence type="ECO:0000259" key="4">
    <source>
        <dbReference type="PROSITE" id="PS01124"/>
    </source>
</evidence>
<name>A0ABT4MWR3_GORRU</name>
<protein>
    <submittedName>
        <fullName evidence="5">Helix-turn-helix domain-containing protein</fullName>
    </submittedName>
</protein>
<accession>A0ABT4MWR3</accession>
<gene>
    <name evidence="5" type="ORF">O4213_15605</name>
</gene>
<dbReference type="Pfam" id="PF14525">
    <property type="entry name" value="AraC_binding_2"/>
    <property type="match status" value="1"/>
</dbReference>
<keyword evidence="1" id="KW-0805">Transcription regulation</keyword>
<dbReference type="EMBL" id="JAPWIE010000004">
    <property type="protein sequence ID" value="MCZ4551417.1"/>
    <property type="molecule type" value="Genomic_DNA"/>
</dbReference>
<evidence type="ECO:0000313" key="5">
    <source>
        <dbReference type="EMBL" id="MCZ4551417.1"/>
    </source>
</evidence>
<dbReference type="Gene3D" id="1.10.10.60">
    <property type="entry name" value="Homeodomain-like"/>
    <property type="match status" value="1"/>
</dbReference>
<dbReference type="Proteomes" id="UP001067235">
    <property type="component" value="Unassembled WGS sequence"/>
</dbReference>
<keyword evidence="6" id="KW-1185">Reference proteome</keyword>
<dbReference type="PROSITE" id="PS01124">
    <property type="entry name" value="HTH_ARAC_FAMILY_2"/>
    <property type="match status" value="1"/>
</dbReference>
<proteinExistence type="predicted"/>
<evidence type="ECO:0000256" key="2">
    <source>
        <dbReference type="ARBA" id="ARBA00023125"/>
    </source>
</evidence>
<keyword evidence="3" id="KW-0804">Transcription</keyword>
<organism evidence="5 6">
    <name type="scientific">Gordonia rubripertincta</name>
    <name type="common">Rhodococcus corallinus</name>
    <dbReference type="NCBI Taxonomy" id="36822"/>
    <lineage>
        <taxon>Bacteria</taxon>
        <taxon>Bacillati</taxon>
        <taxon>Actinomycetota</taxon>
        <taxon>Actinomycetes</taxon>
        <taxon>Mycobacteriales</taxon>
        <taxon>Gordoniaceae</taxon>
        <taxon>Gordonia</taxon>
    </lineage>
</organism>
<sequence>MTAVEIVATETEHWRDLVSGSTVPIELAVGSTRAFHGSIKSYVAADVAMVRTSSVAQTVTRTSRGCRTTPVEMVKVLVQHRGHAVIEQLGRSAHVGPGSMTVYDTAHPYVLMQTTDFEADAILVPRELLPVTAEMIADIQQNPIDLRRGVGAMFESHLNSLHAQLGECSPATGARCVNLLVELLAAALYETPEAVGATTDLRKQALDWIDGHLSEPDLDPAAVAASIGVSLRYLHQIFEGTGVGVAGYIRRERLRRVRIDLTDPRHAQQSIAKIGSRWGIPDQAHLSRLCRKEFDRTPGELRRETAAFST</sequence>
<keyword evidence="2" id="KW-0238">DNA-binding</keyword>
<evidence type="ECO:0000256" key="3">
    <source>
        <dbReference type="ARBA" id="ARBA00023163"/>
    </source>
</evidence>
<evidence type="ECO:0000256" key="1">
    <source>
        <dbReference type="ARBA" id="ARBA00023015"/>
    </source>
</evidence>
<dbReference type="InterPro" id="IPR035418">
    <property type="entry name" value="AraC-bd_2"/>
</dbReference>
<dbReference type="InterPro" id="IPR050204">
    <property type="entry name" value="AraC_XylS_family_regulators"/>
</dbReference>
<dbReference type="RefSeq" id="WP_301572242.1">
    <property type="nucleotide sequence ID" value="NZ_JAPWIE010000004.1"/>
</dbReference>
<dbReference type="InterPro" id="IPR018060">
    <property type="entry name" value="HTH_AraC"/>
</dbReference>
<dbReference type="PANTHER" id="PTHR46796">
    <property type="entry name" value="HTH-TYPE TRANSCRIPTIONAL ACTIVATOR RHAS-RELATED"/>
    <property type="match status" value="1"/>
</dbReference>